<feature type="compositionally biased region" description="Low complexity" evidence="9">
    <location>
        <begin position="8"/>
        <end position="22"/>
    </location>
</feature>
<dbReference type="GO" id="GO:0005778">
    <property type="term" value="C:peroxisomal membrane"/>
    <property type="evidence" value="ECO:0007669"/>
    <property type="project" value="UniProtKB-SubCell"/>
</dbReference>
<keyword evidence="3" id="KW-0653">Protein transport</keyword>
<dbReference type="AlphaFoldDB" id="A0A7S3VUH9"/>
<accession>A0A7S3VUH9</accession>
<dbReference type="PANTHER" id="PTHR19332">
    <property type="entry name" value="PEROXISOMAL MEMBRANE PROTEIN PEX13"/>
    <property type="match status" value="1"/>
</dbReference>
<evidence type="ECO:0000256" key="1">
    <source>
        <dbReference type="ARBA" id="ARBA00006033"/>
    </source>
</evidence>
<evidence type="ECO:0000256" key="6">
    <source>
        <dbReference type="ARBA" id="ARBA00023140"/>
    </source>
</evidence>
<dbReference type="PANTHER" id="PTHR19332:SF1">
    <property type="entry name" value="PEROXISOMAL MEMBRANE PROTEIN PEX13"/>
    <property type="match status" value="1"/>
</dbReference>
<evidence type="ECO:0000313" key="10">
    <source>
        <dbReference type="EMBL" id="CAE0519244.1"/>
    </source>
</evidence>
<evidence type="ECO:0000256" key="5">
    <source>
        <dbReference type="ARBA" id="ARBA00023136"/>
    </source>
</evidence>
<proteinExistence type="inferred from homology"/>
<evidence type="ECO:0000256" key="2">
    <source>
        <dbReference type="ARBA" id="ARBA00022448"/>
    </source>
</evidence>
<sequence>MGTSAMPNGNNGAASTSGSAGSQSHDVAQSQPTTNANANRSTHMPPNSYSGYSYGGYGAHNNGHGGAAYGTGLGYGGYNSRYGTGVYGGGNYGAGAYGGSAFGGGFYGTGPFGAFGRGVDPDKDPMPPGLRHLEDFLVSIGRITQVLEMNFEVLQHFLGSAAALFERLSQMYHNAQRATSVIHRQSLEFGESSYSVVRRFKLHAREHPLKFISLIAFCFGLLARYKHPRLRRSSGSHQTALLNAFAAAAAAPSQQRP</sequence>
<evidence type="ECO:0000256" key="4">
    <source>
        <dbReference type="ARBA" id="ARBA00023010"/>
    </source>
</evidence>
<keyword evidence="6" id="KW-0576">Peroxisome</keyword>
<reference evidence="10" key="1">
    <citation type="submission" date="2021-01" db="EMBL/GenBank/DDBJ databases">
        <authorList>
            <person name="Corre E."/>
            <person name="Pelletier E."/>
            <person name="Niang G."/>
            <person name="Scheremetjew M."/>
            <person name="Finn R."/>
            <person name="Kale V."/>
            <person name="Holt S."/>
            <person name="Cochrane G."/>
            <person name="Meng A."/>
            <person name="Brown T."/>
            <person name="Cohen L."/>
        </authorList>
    </citation>
    <scope>NUCLEOTIDE SEQUENCE</scope>
    <source>
        <strain evidence="10">SPMC142</strain>
    </source>
</reference>
<evidence type="ECO:0000256" key="7">
    <source>
        <dbReference type="ARBA" id="ARBA00029693"/>
    </source>
</evidence>
<comment type="similarity">
    <text evidence="1">Belongs to the peroxin-13 family.</text>
</comment>
<feature type="compositionally biased region" description="Polar residues" evidence="9">
    <location>
        <begin position="23"/>
        <end position="45"/>
    </location>
</feature>
<keyword evidence="2" id="KW-0813">Transport</keyword>
<evidence type="ECO:0000256" key="9">
    <source>
        <dbReference type="SAM" id="MobiDB-lite"/>
    </source>
</evidence>
<dbReference type="GO" id="GO:1990429">
    <property type="term" value="C:peroxisomal importomer complex"/>
    <property type="evidence" value="ECO:0007669"/>
    <property type="project" value="TreeGrafter"/>
</dbReference>
<keyword evidence="4" id="KW-0811">Translocation</keyword>
<comment type="subcellular location">
    <subcellularLocation>
        <location evidence="8">Peroxisome membrane</location>
    </subcellularLocation>
</comment>
<name>A0A7S3VUH9_9SPIT</name>
<evidence type="ECO:0000256" key="3">
    <source>
        <dbReference type="ARBA" id="ARBA00022927"/>
    </source>
</evidence>
<gene>
    <name evidence="10" type="ORF">SACU0126_LOCUS604</name>
</gene>
<dbReference type="EMBL" id="HBIQ01001473">
    <property type="protein sequence ID" value="CAE0519244.1"/>
    <property type="molecule type" value="Transcribed_RNA"/>
</dbReference>
<dbReference type="GO" id="GO:0016560">
    <property type="term" value="P:protein import into peroxisome matrix, docking"/>
    <property type="evidence" value="ECO:0007669"/>
    <property type="project" value="InterPro"/>
</dbReference>
<protein>
    <recommendedName>
        <fullName evidence="7">Peroxin-13</fullName>
    </recommendedName>
</protein>
<organism evidence="10">
    <name type="scientific">Strombidinopsis acuminata</name>
    <dbReference type="NCBI Taxonomy" id="141414"/>
    <lineage>
        <taxon>Eukaryota</taxon>
        <taxon>Sar</taxon>
        <taxon>Alveolata</taxon>
        <taxon>Ciliophora</taxon>
        <taxon>Intramacronucleata</taxon>
        <taxon>Spirotrichea</taxon>
        <taxon>Choreotrichia</taxon>
        <taxon>Choreotrichida</taxon>
        <taxon>Strombidinopsidae</taxon>
        <taxon>Strombidinopsis</taxon>
    </lineage>
</organism>
<evidence type="ECO:0000256" key="8">
    <source>
        <dbReference type="ARBA" id="ARBA00046271"/>
    </source>
</evidence>
<dbReference type="InterPro" id="IPR035463">
    <property type="entry name" value="Pex13"/>
</dbReference>
<feature type="region of interest" description="Disordered" evidence="9">
    <location>
        <begin position="1"/>
        <end position="45"/>
    </location>
</feature>
<keyword evidence="5" id="KW-0472">Membrane</keyword>